<dbReference type="GO" id="GO:0003964">
    <property type="term" value="F:RNA-directed DNA polymerase activity"/>
    <property type="evidence" value="ECO:0007669"/>
    <property type="project" value="UniProtKB-KW"/>
</dbReference>
<protein>
    <submittedName>
        <fullName evidence="1">RNA-directed DNA polymerase (Reverse transcriptase) domain containing protein</fullName>
    </submittedName>
</protein>
<dbReference type="Proteomes" id="UP000762676">
    <property type="component" value="Unassembled WGS sequence"/>
</dbReference>
<name>A0AAV4HM62_9GAST</name>
<gene>
    <name evidence="1" type="ORF">ElyMa_006330700</name>
</gene>
<proteinExistence type="predicted"/>
<keyword evidence="2" id="KW-1185">Reference proteome</keyword>
<reference evidence="1 2" key="1">
    <citation type="journal article" date="2021" name="Elife">
        <title>Chloroplast acquisition without the gene transfer in kleptoplastic sea slugs, Plakobranchus ocellatus.</title>
        <authorList>
            <person name="Maeda T."/>
            <person name="Takahashi S."/>
            <person name="Yoshida T."/>
            <person name="Shimamura S."/>
            <person name="Takaki Y."/>
            <person name="Nagai Y."/>
            <person name="Toyoda A."/>
            <person name="Suzuki Y."/>
            <person name="Arimoto A."/>
            <person name="Ishii H."/>
            <person name="Satoh N."/>
            <person name="Nishiyama T."/>
            <person name="Hasebe M."/>
            <person name="Maruyama T."/>
            <person name="Minagawa J."/>
            <person name="Obokata J."/>
            <person name="Shigenobu S."/>
        </authorList>
    </citation>
    <scope>NUCLEOTIDE SEQUENCE [LARGE SCALE GENOMIC DNA]</scope>
</reference>
<comment type="caution">
    <text evidence="1">The sequence shown here is derived from an EMBL/GenBank/DDBJ whole genome shotgun (WGS) entry which is preliminary data.</text>
</comment>
<accession>A0AAV4HM62</accession>
<dbReference type="PANTHER" id="PTHR19446">
    <property type="entry name" value="REVERSE TRANSCRIPTASES"/>
    <property type="match status" value="1"/>
</dbReference>
<keyword evidence="1" id="KW-0808">Transferase</keyword>
<sequence>MKKEKAAGCSGFSADMIKVLEESGVDIIIDIIGTVWEEEAMPEDWKQSEIVPIYKQKGDPLDYGNYRGMLEHEMKILEKIIEGRLWKTVEIDLSQFGFMPGRGTTDAIFTFQQIQEKHQEKK</sequence>
<keyword evidence="1" id="KW-0695">RNA-directed DNA polymerase</keyword>
<dbReference type="EMBL" id="BMAT01012709">
    <property type="protein sequence ID" value="GFR97695.1"/>
    <property type="molecule type" value="Genomic_DNA"/>
</dbReference>
<evidence type="ECO:0000313" key="1">
    <source>
        <dbReference type="EMBL" id="GFR97695.1"/>
    </source>
</evidence>
<dbReference type="AlphaFoldDB" id="A0AAV4HM62"/>
<evidence type="ECO:0000313" key="2">
    <source>
        <dbReference type="Proteomes" id="UP000762676"/>
    </source>
</evidence>
<keyword evidence="1" id="KW-0548">Nucleotidyltransferase</keyword>
<organism evidence="1 2">
    <name type="scientific">Elysia marginata</name>
    <dbReference type="NCBI Taxonomy" id="1093978"/>
    <lineage>
        <taxon>Eukaryota</taxon>
        <taxon>Metazoa</taxon>
        <taxon>Spiralia</taxon>
        <taxon>Lophotrochozoa</taxon>
        <taxon>Mollusca</taxon>
        <taxon>Gastropoda</taxon>
        <taxon>Heterobranchia</taxon>
        <taxon>Euthyneura</taxon>
        <taxon>Panpulmonata</taxon>
        <taxon>Sacoglossa</taxon>
        <taxon>Placobranchoidea</taxon>
        <taxon>Plakobranchidae</taxon>
        <taxon>Elysia</taxon>
    </lineage>
</organism>